<comment type="caution">
    <text evidence="2">The sequence shown here is derived from an EMBL/GenBank/DDBJ whole genome shotgun (WGS) entry which is preliminary data.</text>
</comment>
<dbReference type="EMBL" id="JAUSRD010000027">
    <property type="protein sequence ID" value="MDP9897422.1"/>
    <property type="molecule type" value="Genomic_DNA"/>
</dbReference>
<evidence type="ECO:0000313" key="3">
    <source>
        <dbReference type="Proteomes" id="UP001242045"/>
    </source>
</evidence>
<evidence type="ECO:0000259" key="1">
    <source>
        <dbReference type="PROSITE" id="PS50983"/>
    </source>
</evidence>
<name>A0AAW8D8T8_9BURK</name>
<dbReference type="RefSeq" id="WP_307687355.1">
    <property type="nucleotide sequence ID" value="NZ_JAUSRD010000027.1"/>
</dbReference>
<protein>
    <recommendedName>
        <fullName evidence="1">Fe/B12 periplasmic-binding domain-containing protein</fullName>
    </recommendedName>
</protein>
<feature type="domain" description="Fe/B12 periplasmic-binding" evidence="1">
    <location>
        <begin position="32"/>
        <end position="64"/>
    </location>
</feature>
<organism evidence="2 3">
    <name type="scientific">Variovorax boronicumulans</name>
    <dbReference type="NCBI Taxonomy" id="436515"/>
    <lineage>
        <taxon>Bacteria</taxon>
        <taxon>Pseudomonadati</taxon>
        <taxon>Pseudomonadota</taxon>
        <taxon>Betaproteobacteria</taxon>
        <taxon>Burkholderiales</taxon>
        <taxon>Comamonadaceae</taxon>
        <taxon>Variovorax</taxon>
    </lineage>
</organism>
<reference evidence="2" key="1">
    <citation type="submission" date="2023-07" db="EMBL/GenBank/DDBJ databases">
        <title>Sorghum-associated microbial communities from plants grown in Nebraska, USA.</title>
        <authorList>
            <person name="Schachtman D."/>
        </authorList>
    </citation>
    <scope>NUCLEOTIDE SEQUENCE</scope>
    <source>
        <strain evidence="2">DS3754</strain>
    </source>
</reference>
<proteinExistence type="predicted"/>
<accession>A0AAW8D8T8</accession>
<evidence type="ECO:0000313" key="2">
    <source>
        <dbReference type="EMBL" id="MDP9897422.1"/>
    </source>
</evidence>
<gene>
    <name evidence="2" type="ORF">J2W31_006566</name>
</gene>
<sequence>MTTTNTRNTANTGRARFLAPETHQRAAGVGRRVVVMNGSRIEMVFELGQWWNVSVSPVGVSARG</sequence>
<dbReference type="AlphaFoldDB" id="A0AAW8D8T8"/>
<dbReference type="InterPro" id="IPR002491">
    <property type="entry name" value="ABC_transptr_periplasmic_BD"/>
</dbReference>
<dbReference type="PROSITE" id="PS50983">
    <property type="entry name" value="FE_B12_PBP"/>
    <property type="match status" value="1"/>
</dbReference>
<dbReference type="Proteomes" id="UP001242045">
    <property type="component" value="Unassembled WGS sequence"/>
</dbReference>